<evidence type="ECO:0000256" key="1">
    <source>
        <dbReference type="ARBA" id="ARBA00003800"/>
    </source>
</evidence>
<keyword evidence="6 9" id="KW-0520">NAD</keyword>
<dbReference type="PANTHER" id="PTHR42938">
    <property type="entry name" value="FORMATE DEHYDROGENASE 1"/>
    <property type="match status" value="1"/>
</dbReference>
<evidence type="ECO:0000256" key="8">
    <source>
        <dbReference type="ARBA" id="ARBA00048731"/>
    </source>
</evidence>
<dbReference type="SUPFAM" id="SSF143548">
    <property type="entry name" value="Serine metabolism enzymes domain"/>
    <property type="match status" value="1"/>
</dbReference>
<evidence type="ECO:0000259" key="10">
    <source>
        <dbReference type="PROSITE" id="PS51671"/>
    </source>
</evidence>
<comment type="function">
    <text evidence="1">Catalyzes the reversible oxidation of 3-phospho-D-glycerate to 3-phosphonooxypyruvate, the first step of the phosphorylated L-serine biosynthesis pathway. Also catalyzes the reversible oxidation of 2-hydroxyglutarate to 2-oxoglutarate.</text>
</comment>
<dbReference type="SUPFAM" id="SSF52283">
    <property type="entry name" value="Formate/glycerate dehydrogenase catalytic domain-like"/>
    <property type="match status" value="1"/>
</dbReference>
<evidence type="ECO:0000256" key="4">
    <source>
        <dbReference type="ARBA" id="ARBA00021582"/>
    </source>
</evidence>
<protein>
    <recommendedName>
        <fullName evidence="4 9">D-3-phosphoglycerate dehydrogenase</fullName>
        <ecNumber evidence="9">1.1.1.95</ecNumber>
    </recommendedName>
</protein>
<dbReference type="Pfam" id="PF02826">
    <property type="entry name" value="2-Hacid_dh_C"/>
    <property type="match status" value="1"/>
</dbReference>
<gene>
    <name evidence="11" type="primary">serA</name>
    <name evidence="11" type="ORF">QNH39_21360</name>
</gene>
<evidence type="ECO:0000313" key="12">
    <source>
        <dbReference type="Proteomes" id="UP001178288"/>
    </source>
</evidence>
<keyword evidence="5 9" id="KW-0560">Oxidoreductase</keyword>
<evidence type="ECO:0000256" key="2">
    <source>
        <dbReference type="ARBA" id="ARBA00005216"/>
    </source>
</evidence>
<comment type="catalytic activity">
    <reaction evidence="7">
        <text>(R)-2-hydroxyglutarate + NAD(+) = 2-oxoglutarate + NADH + H(+)</text>
        <dbReference type="Rhea" id="RHEA:49612"/>
        <dbReference type="ChEBI" id="CHEBI:15378"/>
        <dbReference type="ChEBI" id="CHEBI:15801"/>
        <dbReference type="ChEBI" id="CHEBI:16810"/>
        <dbReference type="ChEBI" id="CHEBI:57540"/>
        <dbReference type="ChEBI" id="CHEBI:57945"/>
        <dbReference type="EC" id="1.1.1.399"/>
    </reaction>
</comment>
<dbReference type="InterPro" id="IPR029752">
    <property type="entry name" value="D-isomer_DH_CS1"/>
</dbReference>
<keyword evidence="9" id="KW-0718">Serine biosynthesis</keyword>
<dbReference type="PROSITE" id="PS51671">
    <property type="entry name" value="ACT"/>
    <property type="match status" value="1"/>
</dbReference>
<keyword evidence="9" id="KW-0028">Amino-acid biosynthesis</keyword>
<evidence type="ECO:0000256" key="9">
    <source>
        <dbReference type="RuleBase" id="RU363003"/>
    </source>
</evidence>
<dbReference type="SUPFAM" id="SSF51735">
    <property type="entry name" value="NAD(P)-binding Rossmann-fold domains"/>
    <property type="match status" value="1"/>
</dbReference>
<dbReference type="NCBIfam" id="TIGR01327">
    <property type="entry name" value="PGDH"/>
    <property type="match status" value="1"/>
</dbReference>
<dbReference type="InterPro" id="IPR002912">
    <property type="entry name" value="ACT_dom"/>
</dbReference>
<evidence type="ECO:0000313" key="11">
    <source>
        <dbReference type="EMBL" id="WHY85143.1"/>
    </source>
</evidence>
<dbReference type="PANTHER" id="PTHR42938:SF47">
    <property type="entry name" value="HYDROXYPYRUVATE REDUCTASE"/>
    <property type="match status" value="1"/>
</dbReference>
<evidence type="ECO:0000256" key="3">
    <source>
        <dbReference type="ARBA" id="ARBA00005854"/>
    </source>
</evidence>
<dbReference type="GO" id="GO:0051287">
    <property type="term" value="F:NAD binding"/>
    <property type="evidence" value="ECO:0007669"/>
    <property type="project" value="UniProtKB-UniRule"/>
</dbReference>
<evidence type="ECO:0000256" key="5">
    <source>
        <dbReference type="ARBA" id="ARBA00023002"/>
    </source>
</evidence>
<evidence type="ECO:0000256" key="7">
    <source>
        <dbReference type="ARBA" id="ARBA00048126"/>
    </source>
</evidence>
<accession>A0AA95MR25</accession>
<dbReference type="InterPro" id="IPR029753">
    <property type="entry name" value="D-isomer_DH_CS"/>
</dbReference>
<comment type="pathway">
    <text evidence="2 9">Amino-acid biosynthesis; L-serine biosynthesis; L-serine from 3-phospho-D-glycerate: step 1/3.</text>
</comment>
<comment type="similarity">
    <text evidence="3 9">Belongs to the D-isomer specific 2-hydroxyacid dehydrogenase family.</text>
</comment>
<dbReference type="Pfam" id="PF00389">
    <property type="entry name" value="2-Hacid_dh"/>
    <property type="match status" value="1"/>
</dbReference>
<dbReference type="Gene3D" id="3.30.1330.90">
    <property type="entry name" value="D-3-phosphoglycerate dehydrogenase, domain 3"/>
    <property type="match status" value="1"/>
</dbReference>
<dbReference type="GO" id="GO:0004617">
    <property type="term" value="F:phosphoglycerate dehydrogenase activity"/>
    <property type="evidence" value="ECO:0007669"/>
    <property type="project" value="UniProtKB-UniRule"/>
</dbReference>
<feature type="domain" description="ACT" evidence="10">
    <location>
        <begin position="456"/>
        <end position="541"/>
    </location>
</feature>
<dbReference type="InterPro" id="IPR006140">
    <property type="entry name" value="D-isomer_DH_NAD-bd"/>
</dbReference>
<dbReference type="InterPro" id="IPR006236">
    <property type="entry name" value="PGDH"/>
</dbReference>
<dbReference type="CDD" id="cd04902">
    <property type="entry name" value="ACT_3PGDH-xct"/>
    <property type="match status" value="1"/>
</dbReference>
<dbReference type="GO" id="GO:0006564">
    <property type="term" value="P:L-serine biosynthetic process"/>
    <property type="evidence" value="ECO:0007669"/>
    <property type="project" value="UniProtKB-UniRule"/>
</dbReference>
<dbReference type="RefSeq" id="WP_066091215.1">
    <property type="nucleotide sequence ID" value="NZ_CP126114.1"/>
</dbReference>
<dbReference type="InterPro" id="IPR045626">
    <property type="entry name" value="PGDH_ASB_dom"/>
</dbReference>
<comment type="catalytic activity">
    <reaction evidence="8 9">
        <text>(2R)-3-phosphoglycerate + NAD(+) = 3-phosphooxypyruvate + NADH + H(+)</text>
        <dbReference type="Rhea" id="RHEA:12641"/>
        <dbReference type="ChEBI" id="CHEBI:15378"/>
        <dbReference type="ChEBI" id="CHEBI:18110"/>
        <dbReference type="ChEBI" id="CHEBI:57540"/>
        <dbReference type="ChEBI" id="CHEBI:57945"/>
        <dbReference type="ChEBI" id="CHEBI:58272"/>
        <dbReference type="EC" id="1.1.1.95"/>
    </reaction>
</comment>
<keyword evidence="12" id="KW-1185">Reference proteome</keyword>
<organism evidence="11 12">
    <name type="scientific">Neobacillus novalis</name>
    <dbReference type="NCBI Taxonomy" id="220687"/>
    <lineage>
        <taxon>Bacteria</taxon>
        <taxon>Bacillati</taxon>
        <taxon>Bacillota</taxon>
        <taxon>Bacilli</taxon>
        <taxon>Bacillales</taxon>
        <taxon>Bacillaceae</taxon>
        <taxon>Neobacillus</taxon>
    </lineage>
</organism>
<evidence type="ECO:0000256" key="6">
    <source>
        <dbReference type="ARBA" id="ARBA00023027"/>
    </source>
</evidence>
<dbReference type="KEGG" id="nnv:QNH39_21360"/>
<dbReference type="PROSITE" id="PS00065">
    <property type="entry name" value="D_2_HYDROXYACID_DH_1"/>
    <property type="match status" value="1"/>
</dbReference>
<dbReference type="InterPro" id="IPR036291">
    <property type="entry name" value="NAD(P)-bd_dom_sf"/>
</dbReference>
<dbReference type="InterPro" id="IPR006139">
    <property type="entry name" value="D-isomer_2_OHA_DH_cat_dom"/>
</dbReference>
<dbReference type="FunFam" id="3.40.50.720:FF:000021">
    <property type="entry name" value="D-3-phosphoglycerate dehydrogenase"/>
    <property type="match status" value="1"/>
</dbReference>
<dbReference type="Gene3D" id="3.40.50.720">
    <property type="entry name" value="NAD(P)-binding Rossmann-like Domain"/>
    <property type="match status" value="2"/>
</dbReference>
<dbReference type="Pfam" id="PF19304">
    <property type="entry name" value="PGDH_inter"/>
    <property type="match status" value="1"/>
</dbReference>
<dbReference type="CDD" id="cd12173">
    <property type="entry name" value="PGDH_4"/>
    <property type="match status" value="1"/>
</dbReference>
<name>A0AA95MR25_9BACI</name>
<dbReference type="FunFam" id="3.30.70.260:FF:000008">
    <property type="entry name" value="D-3-phosphoglycerate dehydrogenase, chloroplastic"/>
    <property type="match status" value="1"/>
</dbReference>
<reference evidence="11" key="1">
    <citation type="submission" date="2023-05" db="EMBL/GenBank/DDBJ databases">
        <title>Comparative genomics of Bacillaceae isolates and their secondary metabolite potential.</title>
        <authorList>
            <person name="Song L."/>
            <person name="Nielsen L.J."/>
            <person name="Mohite O."/>
            <person name="Xu X."/>
            <person name="Weber T."/>
            <person name="Kovacs A.T."/>
        </authorList>
    </citation>
    <scope>NUCLEOTIDE SEQUENCE</scope>
    <source>
        <strain evidence="11">XLM17</strain>
    </source>
</reference>
<dbReference type="AlphaFoldDB" id="A0AA95MR25"/>
<dbReference type="InterPro" id="IPR029009">
    <property type="entry name" value="ASB_dom_sf"/>
</dbReference>
<dbReference type="EMBL" id="CP126114">
    <property type="protein sequence ID" value="WHY85143.1"/>
    <property type="molecule type" value="Genomic_DNA"/>
</dbReference>
<sequence>MYKVLVTDGISHTGLVSLIEHPHFIVERQPTLPVAELKNIIGDYDALIVRSQTKVTVELLETAGRLRVIARAGVGVDNIDVNAATRKGIIVINAPGANTIAATEHTLAMMLSLARKIPQAHQKTAAGEWDRNSFKGVELYKKTLGVIGMGKIGTEVAKRAKSFGMNILGFDPYLTEERAKKLGFTKASLDLIAAESDFITIHTPLTNDTRGLVNDDYLRKTKKGVRFVNCARGGVIDEKALVRAIKSGHVAGAALDVFEKEPVADVELLQNPNIIVTPHLGASTIEAQEKVAQEVSAEIIEIFETQSIQNAVNMPQMSGETQAKLQPYLLLGDQMGQLVIQLLNKQAPAKIEINYYGDLIDEDTELLTRTLLKGVLSYHLSDSVNLINVLHLLKEQGVSYNVAKNATNKGFANYMELCVSNGLETARIGATVLNGYGARILKINQYRIDVKPEKYLLYIKHRDVPGMIGKVGSLLGDYGINIGTMQVGRTEVGGEAIMVLTLDKTMGADVIGELTLIDGLDEAHLLELTNVDTFEPGRVEPEFEIVESI</sequence>
<dbReference type="PROSITE" id="PS00671">
    <property type="entry name" value="D_2_HYDROXYACID_DH_3"/>
    <property type="match status" value="1"/>
</dbReference>
<dbReference type="Gene3D" id="3.30.70.260">
    <property type="match status" value="1"/>
</dbReference>
<dbReference type="SUPFAM" id="SSF55021">
    <property type="entry name" value="ACT-like"/>
    <property type="match status" value="1"/>
</dbReference>
<dbReference type="Pfam" id="PF01842">
    <property type="entry name" value="ACT"/>
    <property type="match status" value="1"/>
</dbReference>
<dbReference type="Proteomes" id="UP001178288">
    <property type="component" value="Chromosome"/>
</dbReference>
<dbReference type="EC" id="1.1.1.95" evidence="9"/>
<proteinExistence type="inferred from homology"/>
<dbReference type="InterPro" id="IPR045865">
    <property type="entry name" value="ACT-like_dom_sf"/>
</dbReference>